<dbReference type="EMBL" id="RBKU01000001">
    <property type="protein sequence ID" value="RKR81266.1"/>
    <property type="molecule type" value="Genomic_DNA"/>
</dbReference>
<reference evidence="10 11" key="1">
    <citation type="submission" date="2018-10" db="EMBL/GenBank/DDBJ databases">
        <title>Genomic Encyclopedia of Archaeal and Bacterial Type Strains, Phase II (KMG-II): from individual species to whole genera.</title>
        <authorList>
            <person name="Goeker M."/>
        </authorList>
    </citation>
    <scope>NUCLEOTIDE SEQUENCE [LARGE SCALE GENOMIC DNA]</scope>
    <source>
        <strain evidence="10 11">DSM 18602</strain>
    </source>
</reference>
<evidence type="ECO:0000313" key="10">
    <source>
        <dbReference type="EMBL" id="RKR81266.1"/>
    </source>
</evidence>
<keyword evidence="2" id="KW-0902">Two-component regulatory system</keyword>
<keyword evidence="11" id="KW-1185">Reference proteome</keyword>
<sequence>MDKIKVLMAEDETALAHIVRESLEERNFEVVLCADGEQALKKFATYKADVLVLDVMMPKMDGFEVAKKIRESDRVTPIIFLTARSQPKDVVMGFETGGNDYLKKPFSVEELIVRIKVLLSKDRLLSNPKTIKRDKNETIAIGSFVFKPNRNIIEQGMSTHQLTARESEVLKILCEHQQETLTRQKLLTELWGDDNFFNARSLDVFITKLRKHLKADPSVQIINIRGVGYKLVW</sequence>
<organism evidence="10 11">
    <name type="scientific">Mucilaginibacter gracilis</name>
    <dbReference type="NCBI Taxonomy" id="423350"/>
    <lineage>
        <taxon>Bacteria</taxon>
        <taxon>Pseudomonadati</taxon>
        <taxon>Bacteroidota</taxon>
        <taxon>Sphingobacteriia</taxon>
        <taxon>Sphingobacteriales</taxon>
        <taxon>Sphingobacteriaceae</taxon>
        <taxon>Mucilaginibacter</taxon>
    </lineage>
</organism>
<dbReference type="Gene3D" id="3.40.50.2300">
    <property type="match status" value="1"/>
</dbReference>
<keyword evidence="4 7" id="KW-0238">DNA-binding</keyword>
<dbReference type="InterPro" id="IPR016032">
    <property type="entry name" value="Sig_transdc_resp-reg_C-effctor"/>
</dbReference>
<dbReference type="OrthoDB" id="9790442at2"/>
<dbReference type="SMART" id="SM00862">
    <property type="entry name" value="Trans_reg_C"/>
    <property type="match status" value="1"/>
</dbReference>
<dbReference type="InterPro" id="IPR001867">
    <property type="entry name" value="OmpR/PhoB-type_DNA-bd"/>
</dbReference>
<evidence type="ECO:0000256" key="6">
    <source>
        <dbReference type="PROSITE-ProRule" id="PRU00169"/>
    </source>
</evidence>
<dbReference type="PANTHER" id="PTHR48111">
    <property type="entry name" value="REGULATOR OF RPOS"/>
    <property type="match status" value="1"/>
</dbReference>
<keyword evidence="1 6" id="KW-0597">Phosphoprotein</keyword>
<dbReference type="CDD" id="cd17574">
    <property type="entry name" value="REC_OmpR"/>
    <property type="match status" value="1"/>
</dbReference>
<dbReference type="InterPro" id="IPR001789">
    <property type="entry name" value="Sig_transdc_resp-reg_receiver"/>
</dbReference>
<dbReference type="CDD" id="cd00383">
    <property type="entry name" value="trans_reg_C"/>
    <property type="match status" value="1"/>
</dbReference>
<comment type="caution">
    <text evidence="10">The sequence shown here is derived from an EMBL/GenBank/DDBJ whole genome shotgun (WGS) entry which is preliminary data.</text>
</comment>
<feature type="DNA-binding region" description="OmpR/PhoB-type" evidence="7">
    <location>
        <begin position="136"/>
        <end position="233"/>
    </location>
</feature>
<evidence type="ECO:0000259" key="9">
    <source>
        <dbReference type="PROSITE" id="PS51755"/>
    </source>
</evidence>
<keyword evidence="3" id="KW-0805">Transcription regulation</keyword>
<protein>
    <submittedName>
        <fullName evidence="10">DNA-binding response OmpR family regulator</fullName>
    </submittedName>
</protein>
<feature type="modified residue" description="4-aspartylphosphate" evidence="6">
    <location>
        <position position="54"/>
    </location>
</feature>
<evidence type="ECO:0000256" key="2">
    <source>
        <dbReference type="ARBA" id="ARBA00023012"/>
    </source>
</evidence>
<evidence type="ECO:0000256" key="4">
    <source>
        <dbReference type="ARBA" id="ARBA00023125"/>
    </source>
</evidence>
<dbReference type="AlphaFoldDB" id="A0A495IX05"/>
<gene>
    <name evidence="10" type="ORF">BDD43_1411</name>
</gene>
<dbReference type="FunFam" id="3.40.50.2300:FF:000001">
    <property type="entry name" value="DNA-binding response regulator PhoB"/>
    <property type="match status" value="1"/>
</dbReference>
<dbReference type="InterPro" id="IPR039420">
    <property type="entry name" value="WalR-like"/>
</dbReference>
<dbReference type="PROSITE" id="PS50110">
    <property type="entry name" value="RESPONSE_REGULATORY"/>
    <property type="match status" value="1"/>
</dbReference>
<dbReference type="GO" id="GO:0032993">
    <property type="term" value="C:protein-DNA complex"/>
    <property type="evidence" value="ECO:0007669"/>
    <property type="project" value="TreeGrafter"/>
</dbReference>
<evidence type="ECO:0000256" key="3">
    <source>
        <dbReference type="ARBA" id="ARBA00023015"/>
    </source>
</evidence>
<dbReference type="Gene3D" id="1.10.10.10">
    <property type="entry name" value="Winged helix-like DNA-binding domain superfamily/Winged helix DNA-binding domain"/>
    <property type="match status" value="1"/>
</dbReference>
<evidence type="ECO:0000256" key="7">
    <source>
        <dbReference type="PROSITE-ProRule" id="PRU01091"/>
    </source>
</evidence>
<dbReference type="SUPFAM" id="SSF46894">
    <property type="entry name" value="C-terminal effector domain of the bipartite response regulators"/>
    <property type="match status" value="1"/>
</dbReference>
<dbReference type="GO" id="GO:0006355">
    <property type="term" value="P:regulation of DNA-templated transcription"/>
    <property type="evidence" value="ECO:0007669"/>
    <property type="project" value="InterPro"/>
</dbReference>
<accession>A0A495IX05</accession>
<feature type="domain" description="Response regulatory" evidence="8">
    <location>
        <begin position="5"/>
        <end position="119"/>
    </location>
</feature>
<dbReference type="Pfam" id="PF00486">
    <property type="entry name" value="Trans_reg_C"/>
    <property type="match status" value="1"/>
</dbReference>
<dbReference type="Proteomes" id="UP000268007">
    <property type="component" value="Unassembled WGS sequence"/>
</dbReference>
<evidence type="ECO:0000256" key="5">
    <source>
        <dbReference type="ARBA" id="ARBA00023163"/>
    </source>
</evidence>
<evidence type="ECO:0000256" key="1">
    <source>
        <dbReference type="ARBA" id="ARBA00022553"/>
    </source>
</evidence>
<dbReference type="InterPro" id="IPR011006">
    <property type="entry name" value="CheY-like_superfamily"/>
</dbReference>
<dbReference type="GO" id="GO:0005829">
    <property type="term" value="C:cytosol"/>
    <property type="evidence" value="ECO:0007669"/>
    <property type="project" value="TreeGrafter"/>
</dbReference>
<name>A0A495IX05_9SPHI</name>
<keyword evidence="5" id="KW-0804">Transcription</keyword>
<feature type="domain" description="OmpR/PhoB-type" evidence="9">
    <location>
        <begin position="136"/>
        <end position="233"/>
    </location>
</feature>
<dbReference type="SUPFAM" id="SSF52172">
    <property type="entry name" value="CheY-like"/>
    <property type="match status" value="1"/>
</dbReference>
<dbReference type="RefSeq" id="WP_121196983.1">
    <property type="nucleotide sequence ID" value="NZ_RBKU01000001.1"/>
</dbReference>
<dbReference type="SMART" id="SM00448">
    <property type="entry name" value="REC"/>
    <property type="match status" value="1"/>
</dbReference>
<dbReference type="GO" id="GO:0000976">
    <property type="term" value="F:transcription cis-regulatory region binding"/>
    <property type="evidence" value="ECO:0007669"/>
    <property type="project" value="TreeGrafter"/>
</dbReference>
<dbReference type="PROSITE" id="PS51755">
    <property type="entry name" value="OMPR_PHOB"/>
    <property type="match status" value="1"/>
</dbReference>
<dbReference type="GO" id="GO:0000156">
    <property type="term" value="F:phosphorelay response regulator activity"/>
    <property type="evidence" value="ECO:0007669"/>
    <property type="project" value="TreeGrafter"/>
</dbReference>
<evidence type="ECO:0000259" key="8">
    <source>
        <dbReference type="PROSITE" id="PS50110"/>
    </source>
</evidence>
<evidence type="ECO:0000313" key="11">
    <source>
        <dbReference type="Proteomes" id="UP000268007"/>
    </source>
</evidence>
<proteinExistence type="predicted"/>
<dbReference type="InterPro" id="IPR036388">
    <property type="entry name" value="WH-like_DNA-bd_sf"/>
</dbReference>
<dbReference type="Pfam" id="PF00072">
    <property type="entry name" value="Response_reg"/>
    <property type="match status" value="1"/>
</dbReference>
<dbReference type="PANTHER" id="PTHR48111:SF40">
    <property type="entry name" value="PHOSPHATE REGULON TRANSCRIPTIONAL REGULATORY PROTEIN PHOB"/>
    <property type="match status" value="1"/>
</dbReference>